<keyword evidence="2" id="KW-1185">Reference proteome</keyword>
<protein>
    <submittedName>
        <fullName evidence="1">Tetratricopeptide (TPR) repeat protein</fullName>
    </submittedName>
</protein>
<comment type="caution">
    <text evidence="1">The sequence shown here is derived from an EMBL/GenBank/DDBJ whole genome shotgun (WGS) entry which is preliminary data.</text>
</comment>
<proteinExistence type="predicted"/>
<dbReference type="RefSeq" id="WP_151160148.1">
    <property type="nucleotide sequence ID" value="NZ_JACHIL010000005.1"/>
</dbReference>
<dbReference type="Proteomes" id="UP000531231">
    <property type="component" value="Unassembled WGS sequence"/>
</dbReference>
<gene>
    <name evidence="1" type="ORF">HNQ68_002731</name>
</gene>
<evidence type="ECO:0000313" key="1">
    <source>
        <dbReference type="EMBL" id="MBB5092177.1"/>
    </source>
</evidence>
<dbReference type="EMBL" id="JACHIL010000005">
    <property type="protein sequence ID" value="MBB5092177.1"/>
    <property type="molecule type" value="Genomic_DNA"/>
</dbReference>
<reference evidence="1 2" key="1">
    <citation type="submission" date="2020-08" db="EMBL/GenBank/DDBJ databases">
        <title>Genomic Encyclopedia of Type Strains, Phase IV (KMG-IV): sequencing the most valuable type-strain genomes for metagenomic binning, comparative biology and taxonomic classification.</title>
        <authorList>
            <person name="Goeker M."/>
        </authorList>
    </citation>
    <scope>NUCLEOTIDE SEQUENCE [LARGE SCALE GENOMIC DNA]</scope>
    <source>
        <strain evidence="1 2">DSM 25620</strain>
    </source>
</reference>
<dbReference type="SUPFAM" id="SSF48452">
    <property type="entry name" value="TPR-like"/>
    <property type="match status" value="1"/>
</dbReference>
<dbReference type="InterPro" id="IPR011990">
    <property type="entry name" value="TPR-like_helical_dom_sf"/>
</dbReference>
<dbReference type="AlphaFoldDB" id="A0A7W8ER61"/>
<name>A0A7W8ER61_9HYPH</name>
<dbReference type="Gene3D" id="1.25.40.10">
    <property type="entry name" value="Tetratricopeptide repeat domain"/>
    <property type="match status" value="1"/>
</dbReference>
<evidence type="ECO:0000313" key="2">
    <source>
        <dbReference type="Proteomes" id="UP000531231"/>
    </source>
</evidence>
<organism evidence="1 2">
    <name type="scientific">Pseudochrobactrum saccharolyticum</name>
    <dbReference type="NCBI Taxonomy" id="354352"/>
    <lineage>
        <taxon>Bacteria</taxon>
        <taxon>Pseudomonadati</taxon>
        <taxon>Pseudomonadota</taxon>
        <taxon>Alphaproteobacteria</taxon>
        <taxon>Hyphomicrobiales</taxon>
        <taxon>Brucellaceae</taxon>
        <taxon>Pseudochrobactrum</taxon>
    </lineage>
</organism>
<sequence>MSQEIKLIIVDLLRFNYLKVIAGDNKSRLDVIQKLYSKLSANSKLNKDDLFWNAFGMCERQLGNYSEAIKHLRTGISYAKNRRSGYVPYHAQNQLIVCLLERGVNEDIDTLEAYNNAIEVADLLIVQAEDEVHYGSGQAFHWHESLSTFLNIFVGKYSDSQRVRVIMALMKYVKFIKTKVSGWKEREAAAFMVAKVETFLRAHPLGR</sequence>
<accession>A0A7W8ER61</accession>